<evidence type="ECO:0000313" key="2">
    <source>
        <dbReference type="EMBL" id="PRP65906.1"/>
    </source>
</evidence>
<accession>A0A2S9WRI9</accession>
<keyword evidence="1" id="KW-0472">Membrane</keyword>
<gene>
    <name evidence="2" type="ORF">BST86_01785</name>
</gene>
<proteinExistence type="predicted"/>
<keyword evidence="3" id="KW-1185">Reference proteome</keyword>
<feature type="transmembrane region" description="Helical" evidence="1">
    <location>
        <begin position="45"/>
        <end position="64"/>
    </location>
</feature>
<name>A0A2S9WRI9_9FLAO</name>
<evidence type="ECO:0000313" key="3">
    <source>
        <dbReference type="Proteomes" id="UP000239532"/>
    </source>
</evidence>
<reference evidence="2 3" key="1">
    <citation type="submission" date="2016-11" db="EMBL/GenBank/DDBJ databases">
        <title>Trade-off between light-utilization and light-protection in marine flavobacteria.</title>
        <authorList>
            <person name="Kumagai Y."/>
        </authorList>
    </citation>
    <scope>NUCLEOTIDE SEQUENCE [LARGE SCALE GENOMIC DNA]</scope>
    <source>
        <strain evidence="2 3">JCM 17109</strain>
    </source>
</reference>
<comment type="caution">
    <text evidence="2">The sequence shown here is derived from an EMBL/GenBank/DDBJ whole genome shotgun (WGS) entry which is preliminary data.</text>
</comment>
<keyword evidence="1" id="KW-1133">Transmembrane helix</keyword>
<protein>
    <submittedName>
        <fullName evidence="2">Uncharacterized protein</fullName>
    </submittedName>
</protein>
<dbReference type="EMBL" id="MQUC01000003">
    <property type="protein sequence ID" value="PRP65906.1"/>
    <property type="molecule type" value="Genomic_DNA"/>
</dbReference>
<sequence length="71" mass="8735">MNSQIRNAIGHAKTEYFMYEQLIKYYPYTDLKKLNKFKEKSLVDFVYHTFLMKLAILDFVSFIGKWHYRMK</sequence>
<dbReference type="Proteomes" id="UP000239532">
    <property type="component" value="Unassembled WGS sequence"/>
</dbReference>
<organism evidence="2 3">
    <name type="scientific">Nonlabens agnitus</name>
    <dbReference type="NCBI Taxonomy" id="870484"/>
    <lineage>
        <taxon>Bacteria</taxon>
        <taxon>Pseudomonadati</taxon>
        <taxon>Bacteroidota</taxon>
        <taxon>Flavobacteriia</taxon>
        <taxon>Flavobacteriales</taxon>
        <taxon>Flavobacteriaceae</taxon>
        <taxon>Nonlabens</taxon>
    </lineage>
</organism>
<keyword evidence="1" id="KW-0812">Transmembrane</keyword>
<evidence type="ECO:0000256" key="1">
    <source>
        <dbReference type="SAM" id="Phobius"/>
    </source>
</evidence>
<dbReference type="AlphaFoldDB" id="A0A2S9WRI9"/>